<comment type="caution">
    <text evidence="6">The sequence shown here is derived from an EMBL/GenBank/DDBJ whole genome shotgun (WGS) entry which is preliminary data.</text>
</comment>
<evidence type="ECO:0000313" key="6">
    <source>
        <dbReference type="EMBL" id="TDV97087.1"/>
    </source>
</evidence>
<dbReference type="InterPro" id="IPR001387">
    <property type="entry name" value="Cro/C1-type_HTH"/>
</dbReference>
<dbReference type="Gene3D" id="3.40.50.2300">
    <property type="match status" value="2"/>
</dbReference>
<dbReference type="PROSITE" id="PS00356">
    <property type="entry name" value="HTH_LACI_1"/>
    <property type="match status" value="1"/>
</dbReference>
<dbReference type="InterPro" id="IPR010982">
    <property type="entry name" value="Lambda_DNA-bd_dom_sf"/>
</dbReference>
<evidence type="ECO:0000256" key="3">
    <source>
        <dbReference type="ARBA" id="ARBA00023163"/>
    </source>
</evidence>
<dbReference type="InterPro" id="IPR046335">
    <property type="entry name" value="LacI/GalR-like_sensor"/>
</dbReference>
<keyword evidence="3" id="KW-0804">Transcription</keyword>
<feature type="domain" description="HTH lacI-type" evidence="4">
    <location>
        <begin position="2"/>
        <end position="56"/>
    </location>
</feature>
<dbReference type="EMBL" id="SODA01000053">
    <property type="protein sequence ID" value="TDV97087.1"/>
    <property type="molecule type" value="Genomic_DNA"/>
</dbReference>
<dbReference type="GO" id="GO:0000976">
    <property type="term" value="F:transcription cis-regulatory region binding"/>
    <property type="evidence" value="ECO:0007669"/>
    <property type="project" value="TreeGrafter"/>
</dbReference>
<gene>
    <name evidence="6" type="ORF">C8C77_1536</name>
</gene>
<evidence type="ECO:0000256" key="1">
    <source>
        <dbReference type="ARBA" id="ARBA00023015"/>
    </source>
</evidence>
<dbReference type="PRINTS" id="PR00036">
    <property type="entry name" value="HTHLACI"/>
</dbReference>
<dbReference type="GO" id="GO:0003700">
    <property type="term" value="F:DNA-binding transcription factor activity"/>
    <property type="evidence" value="ECO:0007669"/>
    <property type="project" value="TreeGrafter"/>
</dbReference>
<dbReference type="InterPro" id="IPR028082">
    <property type="entry name" value="Peripla_BP_I"/>
</dbReference>
<feature type="domain" description="HTH cro/C1-type" evidence="5">
    <location>
        <begin position="3"/>
        <end position="29"/>
    </location>
</feature>
<accession>A0A4V3G3M5</accession>
<evidence type="ECO:0000256" key="2">
    <source>
        <dbReference type="ARBA" id="ARBA00023125"/>
    </source>
</evidence>
<organism evidence="6 7">
    <name type="scientific">Halanaerobium saccharolyticum</name>
    <dbReference type="NCBI Taxonomy" id="43595"/>
    <lineage>
        <taxon>Bacteria</taxon>
        <taxon>Bacillati</taxon>
        <taxon>Bacillota</taxon>
        <taxon>Clostridia</taxon>
        <taxon>Halanaerobiales</taxon>
        <taxon>Halanaerobiaceae</taxon>
        <taxon>Halanaerobium</taxon>
    </lineage>
</organism>
<dbReference type="CDD" id="cd01392">
    <property type="entry name" value="HTH_LacI"/>
    <property type="match status" value="1"/>
</dbReference>
<dbReference type="PANTHER" id="PTHR30146:SF109">
    <property type="entry name" value="HTH-TYPE TRANSCRIPTIONAL REGULATOR GALS"/>
    <property type="match status" value="1"/>
</dbReference>
<dbReference type="SUPFAM" id="SSF53822">
    <property type="entry name" value="Periplasmic binding protein-like I"/>
    <property type="match status" value="1"/>
</dbReference>
<evidence type="ECO:0000259" key="4">
    <source>
        <dbReference type="PROSITE" id="PS50932"/>
    </source>
</evidence>
<evidence type="ECO:0000313" key="7">
    <source>
        <dbReference type="Proteomes" id="UP000294697"/>
    </source>
</evidence>
<sequence length="333" mass="37049">MATMEEIAEKAGVSQATVSRVINGHSGVSERKRKLVMEWVRKLDYQPNRTAQSLKNKKSYLIGIIIPEISNPYFSEIIEKVEIEAKNQGYNVIIANSNGNKQTEKNVISSMQSRQIDGLLIAPIDKDSSHIKNLIKKNVFVVMLTQHLNGFSSVSVSHFNGGFKVAEHFNDLGHQSIAFIGNENDPKFKGFKKGLSKNGLKFDNNNLIEVKSWGGQMSSHEVYNSLNNFIKSKSRIDITGIFAYNDLAAFGAMNALVDNGLKIPNDIAVVGFDNTFIAQELRPTLTSVAQPTGEIGRLSVEILLKKIEGKLVEDKEVILESRLIVRESTRKLE</sequence>
<dbReference type="PROSITE" id="PS50943">
    <property type="entry name" value="HTH_CROC1"/>
    <property type="match status" value="1"/>
</dbReference>
<dbReference type="Pfam" id="PF13377">
    <property type="entry name" value="Peripla_BP_3"/>
    <property type="match status" value="1"/>
</dbReference>
<keyword evidence="1" id="KW-0805">Transcription regulation</keyword>
<keyword evidence="2" id="KW-0238">DNA-binding</keyword>
<dbReference type="CDD" id="cd06267">
    <property type="entry name" value="PBP1_LacI_sugar_binding-like"/>
    <property type="match status" value="1"/>
</dbReference>
<dbReference type="AlphaFoldDB" id="A0A4V3G3M5"/>
<proteinExistence type="predicted"/>
<dbReference type="SMART" id="SM00354">
    <property type="entry name" value="HTH_LACI"/>
    <property type="match status" value="1"/>
</dbReference>
<reference evidence="6 7" key="1">
    <citation type="submission" date="2019-03" db="EMBL/GenBank/DDBJ databases">
        <title>Subsurface microbial communities from deep shales in Ohio and West Virginia, USA.</title>
        <authorList>
            <person name="Wrighton K."/>
        </authorList>
    </citation>
    <scope>NUCLEOTIDE SEQUENCE [LARGE SCALE GENOMIC DNA]</scope>
    <source>
        <strain evidence="6 7">MSL9.2</strain>
    </source>
</reference>
<dbReference type="PROSITE" id="PS50932">
    <property type="entry name" value="HTH_LACI_2"/>
    <property type="match status" value="1"/>
</dbReference>
<dbReference type="InterPro" id="IPR000843">
    <property type="entry name" value="HTH_LacI"/>
</dbReference>
<dbReference type="OrthoDB" id="9796186at2"/>
<name>A0A4V3G3M5_9FIRM</name>
<dbReference type="RefSeq" id="WP_111573541.1">
    <property type="nucleotide sequence ID" value="NZ_QLME01000046.1"/>
</dbReference>
<evidence type="ECO:0000259" key="5">
    <source>
        <dbReference type="PROSITE" id="PS50943"/>
    </source>
</evidence>
<dbReference type="Gene3D" id="1.10.260.40">
    <property type="entry name" value="lambda repressor-like DNA-binding domains"/>
    <property type="match status" value="1"/>
</dbReference>
<dbReference type="Proteomes" id="UP000294697">
    <property type="component" value="Unassembled WGS sequence"/>
</dbReference>
<dbReference type="SUPFAM" id="SSF47413">
    <property type="entry name" value="lambda repressor-like DNA-binding domains"/>
    <property type="match status" value="1"/>
</dbReference>
<dbReference type="Pfam" id="PF00356">
    <property type="entry name" value="LacI"/>
    <property type="match status" value="1"/>
</dbReference>
<protein>
    <submittedName>
        <fullName evidence="6">LacI family transcriptional regulator</fullName>
    </submittedName>
</protein>
<dbReference type="PANTHER" id="PTHR30146">
    <property type="entry name" value="LACI-RELATED TRANSCRIPTIONAL REPRESSOR"/>
    <property type="match status" value="1"/>
</dbReference>